<dbReference type="CDD" id="cd03450">
    <property type="entry name" value="NodN"/>
    <property type="match status" value="1"/>
</dbReference>
<gene>
    <name evidence="3" type="ORF">IPF40_13015</name>
    <name evidence="4" type="ORF">IPP00_11370</name>
</gene>
<dbReference type="InterPro" id="IPR039375">
    <property type="entry name" value="NodN-like"/>
</dbReference>
<dbReference type="AlphaFoldDB" id="A0A935CEF1"/>
<dbReference type="Pfam" id="PF01575">
    <property type="entry name" value="MaoC_dehydratas"/>
    <property type="match status" value="1"/>
</dbReference>
<evidence type="ECO:0000313" key="4">
    <source>
        <dbReference type="EMBL" id="MBL0004550.1"/>
    </source>
</evidence>
<accession>A0A935CEF1</accession>
<protein>
    <submittedName>
        <fullName evidence="3">MaoC family dehydratase</fullName>
    </submittedName>
</protein>
<dbReference type="EMBL" id="JADKGK010000020">
    <property type="protein sequence ID" value="MBL0004550.1"/>
    <property type="molecule type" value="Genomic_DNA"/>
</dbReference>
<reference evidence="3 5" key="1">
    <citation type="submission" date="2020-10" db="EMBL/GenBank/DDBJ databases">
        <title>Connecting structure to function with the recovery of over 1000 high-quality activated sludge metagenome-assembled genomes encoding full-length rRNA genes using long-read sequencing.</title>
        <authorList>
            <person name="Singleton C.M."/>
            <person name="Petriglieri F."/>
            <person name="Kristensen J.M."/>
            <person name="Kirkegaard R.H."/>
            <person name="Michaelsen T.Y."/>
            <person name="Andersen M.H."/>
            <person name="Karst S.M."/>
            <person name="Dueholm M.S."/>
            <person name="Nielsen P.H."/>
            <person name="Albertsen M."/>
        </authorList>
    </citation>
    <scope>NUCLEOTIDE SEQUENCE [LARGE SCALE GENOMIC DNA]</scope>
    <source>
        <strain evidence="3">AalE_18-Q3-R2-46_BAT3C.188</strain>
        <strain evidence="4">Ribe_18-Q3-R11-54_MAXAC.001</strain>
    </source>
</reference>
<dbReference type="SUPFAM" id="SSF54637">
    <property type="entry name" value="Thioesterase/thiol ester dehydrase-isomerase"/>
    <property type="match status" value="1"/>
</dbReference>
<dbReference type="EMBL" id="JADIXZ010000006">
    <property type="protein sequence ID" value="MBK6301908.1"/>
    <property type="molecule type" value="Genomic_DNA"/>
</dbReference>
<proteinExistence type="inferred from homology"/>
<evidence type="ECO:0000259" key="2">
    <source>
        <dbReference type="Pfam" id="PF01575"/>
    </source>
</evidence>
<dbReference type="Proteomes" id="UP000718281">
    <property type="component" value="Unassembled WGS sequence"/>
</dbReference>
<comment type="similarity">
    <text evidence="1">Belongs to the enoyl-CoA hydratase/isomerase family.</text>
</comment>
<dbReference type="Proteomes" id="UP000886632">
    <property type="component" value="Unassembled WGS sequence"/>
</dbReference>
<sequence>MTTTVHFDDLASLIGVPLGATEWLTITQDRINTFADATGDPQWIHVDPERAKSGPFGTTIAHGYLTLSLIVPLFVDLLDVEGVTTKLNYGLNKVRFPAPVKVDSRIRLVAHITEVEVVGGGGKQITWAGTVEIEGSDKPACVAEPVYRFYA</sequence>
<evidence type="ECO:0000313" key="5">
    <source>
        <dbReference type="Proteomes" id="UP000718281"/>
    </source>
</evidence>
<name>A0A935CEF1_9MICO</name>
<comment type="caution">
    <text evidence="3">The sequence shown here is derived from an EMBL/GenBank/DDBJ whole genome shotgun (WGS) entry which is preliminary data.</text>
</comment>
<dbReference type="InterPro" id="IPR029069">
    <property type="entry name" value="HotDog_dom_sf"/>
</dbReference>
<dbReference type="PANTHER" id="PTHR42993:SF1">
    <property type="entry name" value="MAOC-LIKE DEHYDRATASE DOMAIN-CONTAINING PROTEIN"/>
    <property type="match status" value="1"/>
</dbReference>
<evidence type="ECO:0000256" key="1">
    <source>
        <dbReference type="ARBA" id="ARBA00005254"/>
    </source>
</evidence>
<evidence type="ECO:0000313" key="3">
    <source>
        <dbReference type="EMBL" id="MBK6301908.1"/>
    </source>
</evidence>
<feature type="domain" description="MaoC-like" evidence="2">
    <location>
        <begin position="12"/>
        <end position="119"/>
    </location>
</feature>
<organism evidence="3 5">
    <name type="scientific">Candidatus Phosphoribacter hodrii</name>
    <dbReference type="NCBI Taxonomy" id="2953743"/>
    <lineage>
        <taxon>Bacteria</taxon>
        <taxon>Bacillati</taxon>
        <taxon>Actinomycetota</taxon>
        <taxon>Actinomycetes</taxon>
        <taxon>Micrococcales</taxon>
        <taxon>Dermatophilaceae</taxon>
        <taxon>Candidatus Phosphoribacter</taxon>
    </lineage>
</organism>
<dbReference type="Gene3D" id="3.10.129.10">
    <property type="entry name" value="Hotdog Thioesterase"/>
    <property type="match status" value="1"/>
</dbReference>
<dbReference type="PANTHER" id="PTHR42993">
    <property type="entry name" value="MAOC-LIKE DEHYDRATASE DOMAIN-CONTAINING PROTEIN"/>
    <property type="match status" value="1"/>
</dbReference>
<dbReference type="InterPro" id="IPR002539">
    <property type="entry name" value="MaoC-like_dom"/>
</dbReference>